<dbReference type="InterPro" id="IPR017871">
    <property type="entry name" value="ABC_transporter-like_CS"/>
</dbReference>
<dbReference type="PANTHER" id="PTHR24220:SF86">
    <property type="entry name" value="ABC TRANSPORTER ABCH.1"/>
    <property type="match status" value="1"/>
</dbReference>
<keyword evidence="1" id="KW-0813">Transport</keyword>
<dbReference type="SUPFAM" id="SSF52540">
    <property type="entry name" value="P-loop containing nucleoside triphosphate hydrolases"/>
    <property type="match status" value="1"/>
</dbReference>
<feature type="domain" description="ABC transporter" evidence="4">
    <location>
        <begin position="2"/>
        <end position="229"/>
    </location>
</feature>
<proteinExistence type="predicted"/>
<reference evidence="5" key="1">
    <citation type="submission" date="2020-10" db="EMBL/GenBank/DDBJ databases">
        <authorList>
            <person name="Kadnikov V."/>
            <person name="Beletsky A.V."/>
            <person name="Mardanov A.V."/>
            <person name="Karnachuk O.V."/>
            <person name="Ravin N.V."/>
        </authorList>
    </citation>
    <scope>NUCLEOTIDE SEQUENCE</scope>
    <source>
        <strain evidence="5">Bu02</strain>
    </source>
</reference>
<dbReference type="GO" id="GO:0005524">
    <property type="term" value="F:ATP binding"/>
    <property type="evidence" value="ECO:0007669"/>
    <property type="project" value="UniProtKB-KW"/>
</dbReference>
<dbReference type="GO" id="GO:0022857">
    <property type="term" value="F:transmembrane transporter activity"/>
    <property type="evidence" value="ECO:0007669"/>
    <property type="project" value="UniProtKB-ARBA"/>
</dbReference>
<dbReference type="InterPro" id="IPR003439">
    <property type="entry name" value="ABC_transporter-like_ATP-bd"/>
</dbReference>
<dbReference type="InterPro" id="IPR003593">
    <property type="entry name" value="AAA+_ATPase"/>
</dbReference>
<dbReference type="Gene3D" id="3.40.50.300">
    <property type="entry name" value="P-loop containing nucleotide triphosphate hydrolases"/>
    <property type="match status" value="1"/>
</dbReference>
<dbReference type="CDD" id="cd03255">
    <property type="entry name" value="ABC_MJ0796_LolCDE_FtsE"/>
    <property type="match status" value="1"/>
</dbReference>
<protein>
    <submittedName>
        <fullName evidence="5">ABC transporter ATP-binding protein</fullName>
    </submittedName>
</protein>
<sequence length="229" mass="25678">MLSCHELTKFYPVGDGLFALKNVELEIRQGQFVVVMGPSGSGKSTLLNILGGIDRATYGEVILRGRKYSRLSEDDLAILRRKEIGMVFQFFNLLPELTALENIGFPMRLAGYGDKEIRERTAYLLDAVGLQERKNHYPSELSGGEQQRVAIARALANRPAVVLADEPTGNLDSVRSKEIMQLFSKFNKEEGQTFIIATHDRNFMEYADLTIHLVDGEIRERSDRSGAPI</sequence>
<dbReference type="PANTHER" id="PTHR24220">
    <property type="entry name" value="IMPORT ATP-BINDING PROTEIN"/>
    <property type="match status" value="1"/>
</dbReference>
<evidence type="ECO:0000256" key="1">
    <source>
        <dbReference type="ARBA" id="ARBA00022448"/>
    </source>
</evidence>
<dbReference type="AlphaFoldDB" id="A0AAT9LFA2"/>
<dbReference type="SMART" id="SM00382">
    <property type="entry name" value="AAA"/>
    <property type="match status" value="1"/>
</dbReference>
<reference evidence="5" key="2">
    <citation type="journal article" date="2023" name="Biology">
        <title>Prokaryotic Life Associated with Coal-Fire Gas Vents Revealed by Metagenomics.</title>
        <authorList>
            <person name="Kadnikov V.V."/>
            <person name="Mardanov A.V."/>
            <person name="Beletsky A.V."/>
            <person name="Karnachuk O.V."/>
            <person name="Ravin N.V."/>
        </authorList>
    </citation>
    <scope>NUCLEOTIDE SEQUENCE</scope>
    <source>
        <strain evidence="5">Bu02</strain>
    </source>
</reference>
<dbReference type="EMBL" id="CP062796">
    <property type="protein sequence ID" value="QUL99685.1"/>
    <property type="molecule type" value="Genomic_DNA"/>
</dbReference>
<evidence type="ECO:0000259" key="4">
    <source>
        <dbReference type="PROSITE" id="PS50893"/>
    </source>
</evidence>
<dbReference type="GO" id="GO:0005886">
    <property type="term" value="C:plasma membrane"/>
    <property type="evidence" value="ECO:0007669"/>
    <property type="project" value="TreeGrafter"/>
</dbReference>
<gene>
    <name evidence="5" type="ORF">IMF26_09145</name>
</gene>
<evidence type="ECO:0000256" key="3">
    <source>
        <dbReference type="ARBA" id="ARBA00022840"/>
    </source>
</evidence>
<dbReference type="GO" id="GO:0016887">
    <property type="term" value="F:ATP hydrolysis activity"/>
    <property type="evidence" value="ECO:0007669"/>
    <property type="project" value="InterPro"/>
</dbReference>
<dbReference type="KEGG" id="fcz:IMF26_09145"/>
<dbReference type="Pfam" id="PF00005">
    <property type="entry name" value="ABC_tran"/>
    <property type="match status" value="1"/>
</dbReference>
<dbReference type="PROSITE" id="PS50893">
    <property type="entry name" value="ABC_TRANSPORTER_2"/>
    <property type="match status" value="1"/>
</dbReference>
<organism evidence="5">
    <name type="scientific">Candidatus Fermentithermobacillus carboniphilus</name>
    <dbReference type="NCBI Taxonomy" id="3085328"/>
    <lineage>
        <taxon>Bacteria</taxon>
        <taxon>Bacillati</taxon>
        <taxon>Bacillota</taxon>
        <taxon>Candidatus Fermentithermobacillia</taxon>
        <taxon>Candidatus Fermentithermobacillales</taxon>
        <taxon>Candidatus Fermentithermobacillaceae</taxon>
        <taxon>Candidatus Fermentithermobacillus</taxon>
    </lineage>
</organism>
<evidence type="ECO:0000256" key="2">
    <source>
        <dbReference type="ARBA" id="ARBA00022741"/>
    </source>
</evidence>
<accession>A0AAT9LFA2</accession>
<dbReference type="InterPro" id="IPR027417">
    <property type="entry name" value="P-loop_NTPase"/>
</dbReference>
<name>A0AAT9LFA2_9FIRM</name>
<keyword evidence="3 5" id="KW-0067">ATP-binding</keyword>
<dbReference type="FunFam" id="3.40.50.300:FF:000032">
    <property type="entry name" value="Export ABC transporter ATP-binding protein"/>
    <property type="match status" value="1"/>
</dbReference>
<dbReference type="GO" id="GO:0098796">
    <property type="term" value="C:membrane protein complex"/>
    <property type="evidence" value="ECO:0007669"/>
    <property type="project" value="UniProtKB-ARBA"/>
</dbReference>
<keyword evidence="2" id="KW-0547">Nucleotide-binding</keyword>
<dbReference type="InterPro" id="IPR017911">
    <property type="entry name" value="MacB-like_ATP-bd"/>
</dbReference>
<dbReference type="InterPro" id="IPR015854">
    <property type="entry name" value="ABC_transpr_LolD-like"/>
</dbReference>
<dbReference type="PROSITE" id="PS00211">
    <property type="entry name" value="ABC_TRANSPORTER_1"/>
    <property type="match status" value="1"/>
</dbReference>
<evidence type="ECO:0000313" key="5">
    <source>
        <dbReference type="EMBL" id="QUL99685.1"/>
    </source>
</evidence>